<evidence type="ECO:0000259" key="5">
    <source>
        <dbReference type="PROSITE" id="PS50893"/>
    </source>
</evidence>
<dbReference type="Pfam" id="PF00005">
    <property type="entry name" value="ABC_tran"/>
    <property type="match status" value="2"/>
</dbReference>
<name>A0ABY4NMB6_9PSEU</name>
<sequence length="525" mass="55786">MSELLVVRDLAVSYRGVPAVRSVDLTVRSGQTVAVVGESGSGKSTTAHAVIGLLPRGGRIVGGSITFDGRELTSLSSRAWRGVRGREIALVPQDPTVSLNPVKRIGEQVGEALVIHGLATRRTAAAEAVELLARAGVSRPDLRARQYPHELSGGLRQRALIAAALAGKPRLIIADEPTSALDVTVQRRILDHLAELAAAENLALLLITHDLGVAADRADEIAVMSEGRLVERAPSAELLAAPSQAYTRRLLAAAPSLATAPLRSRRPSGPALVSVSGLRKDFGEVRAVDDVSFDIPRGQTLALVGESGSGKSTTARLVLRLAEPSAGSVVFDGVDVTAVRGAELRRLRRRMQLVYQNPYASLNPKLTVGQIVSEPLRAFRAPGSPAELLEQVALPASMLRRKPAELSGGQRQRVAIARALALRPDLVVLDEPVSALDVSVQAQILSLLAGLQDELGLTYLFISHDLAVVRQVADRVAVMRAGEVVESGPVDEVLQRPQHAYTKDLLASIPGRVAERTGAELRRVV</sequence>
<comment type="similarity">
    <text evidence="1">Belongs to the ABC transporter superfamily.</text>
</comment>
<evidence type="ECO:0000256" key="4">
    <source>
        <dbReference type="ARBA" id="ARBA00022840"/>
    </source>
</evidence>
<dbReference type="SUPFAM" id="SSF52540">
    <property type="entry name" value="P-loop containing nucleoside triphosphate hydrolases"/>
    <property type="match status" value="2"/>
</dbReference>
<keyword evidence="7" id="KW-1185">Reference proteome</keyword>
<dbReference type="PANTHER" id="PTHR43776:SF7">
    <property type="entry name" value="D,D-DIPEPTIDE TRANSPORT ATP-BINDING PROTEIN DDPF-RELATED"/>
    <property type="match status" value="1"/>
</dbReference>
<keyword evidence="3" id="KW-0547">Nucleotide-binding</keyword>
<dbReference type="EMBL" id="CP091196">
    <property type="protein sequence ID" value="UQS21522.1"/>
    <property type="molecule type" value="Genomic_DNA"/>
</dbReference>
<dbReference type="SMART" id="SM00382">
    <property type="entry name" value="AAA"/>
    <property type="match status" value="2"/>
</dbReference>
<gene>
    <name evidence="6" type="ORF">L1857_01105</name>
</gene>
<organism evidence="6 7">
    <name type="scientific">Amycolatopsis thermalba</name>
    <dbReference type="NCBI Taxonomy" id="944492"/>
    <lineage>
        <taxon>Bacteria</taxon>
        <taxon>Bacillati</taxon>
        <taxon>Actinomycetota</taxon>
        <taxon>Actinomycetes</taxon>
        <taxon>Pseudonocardiales</taxon>
        <taxon>Pseudonocardiaceae</taxon>
        <taxon>Amycolatopsis</taxon>
    </lineage>
</organism>
<dbReference type="GO" id="GO:0005524">
    <property type="term" value="F:ATP binding"/>
    <property type="evidence" value="ECO:0007669"/>
    <property type="project" value="UniProtKB-KW"/>
</dbReference>
<dbReference type="Gene3D" id="3.40.50.300">
    <property type="entry name" value="P-loop containing nucleotide triphosphate hydrolases"/>
    <property type="match status" value="2"/>
</dbReference>
<accession>A0ABY4NMB6</accession>
<dbReference type="InterPro" id="IPR003593">
    <property type="entry name" value="AAA+_ATPase"/>
</dbReference>
<dbReference type="InterPro" id="IPR027417">
    <property type="entry name" value="P-loop_NTPase"/>
</dbReference>
<dbReference type="NCBIfam" id="NF008453">
    <property type="entry name" value="PRK11308.1"/>
    <property type="match status" value="2"/>
</dbReference>
<dbReference type="NCBIfam" id="NF007739">
    <property type="entry name" value="PRK10419.1"/>
    <property type="match status" value="2"/>
</dbReference>
<dbReference type="PROSITE" id="PS50893">
    <property type="entry name" value="ABC_TRANSPORTER_2"/>
    <property type="match status" value="2"/>
</dbReference>
<feature type="domain" description="ABC transporter" evidence="5">
    <location>
        <begin position="273"/>
        <end position="506"/>
    </location>
</feature>
<dbReference type="PANTHER" id="PTHR43776">
    <property type="entry name" value="TRANSPORT ATP-BINDING PROTEIN"/>
    <property type="match status" value="1"/>
</dbReference>
<dbReference type="PROSITE" id="PS00211">
    <property type="entry name" value="ABC_TRANSPORTER_1"/>
    <property type="match status" value="1"/>
</dbReference>
<dbReference type="RefSeq" id="WP_094006532.1">
    <property type="nucleotide sequence ID" value="NZ_CP091196.1"/>
</dbReference>
<protein>
    <submittedName>
        <fullName evidence="6">ABC transporter ATP-binding protein</fullName>
    </submittedName>
</protein>
<dbReference type="InterPro" id="IPR013563">
    <property type="entry name" value="Oligopep_ABC_C"/>
</dbReference>
<proteinExistence type="inferred from homology"/>
<keyword evidence="4 6" id="KW-0067">ATP-binding</keyword>
<evidence type="ECO:0000313" key="6">
    <source>
        <dbReference type="EMBL" id="UQS21522.1"/>
    </source>
</evidence>
<dbReference type="InterPro" id="IPR003439">
    <property type="entry name" value="ABC_transporter-like_ATP-bd"/>
</dbReference>
<dbReference type="CDD" id="cd03257">
    <property type="entry name" value="ABC_NikE_OppD_transporters"/>
    <property type="match status" value="2"/>
</dbReference>
<dbReference type="Pfam" id="PF08352">
    <property type="entry name" value="oligo_HPY"/>
    <property type="match status" value="2"/>
</dbReference>
<evidence type="ECO:0000256" key="1">
    <source>
        <dbReference type="ARBA" id="ARBA00005417"/>
    </source>
</evidence>
<reference evidence="6" key="1">
    <citation type="submission" date="2022-01" db="EMBL/GenBank/DDBJ databases">
        <title>PSI-footprinting approach for the identification of protein synthesis inhibitor producers.</title>
        <authorList>
            <person name="Handel F."/>
            <person name="Kulik A."/>
            <person name="Wex K.W."/>
            <person name="Berscheid A."/>
            <person name="Saur J.S."/>
            <person name="Winkler A."/>
            <person name="Wibberg D."/>
            <person name="Kalinowski J."/>
            <person name="Broetz-Oesterhelt H."/>
            <person name="Mast Y."/>
        </authorList>
    </citation>
    <scope>NUCLEOTIDE SEQUENCE</scope>
    <source>
        <strain evidence="6">KNN 49.3e</strain>
    </source>
</reference>
<evidence type="ECO:0000256" key="3">
    <source>
        <dbReference type="ARBA" id="ARBA00022741"/>
    </source>
</evidence>
<feature type="domain" description="ABC transporter" evidence="5">
    <location>
        <begin position="5"/>
        <end position="251"/>
    </location>
</feature>
<evidence type="ECO:0000313" key="7">
    <source>
        <dbReference type="Proteomes" id="UP000830158"/>
    </source>
</evidence>
<keyword evidence="2" id="KW-0813">Transport</keyword>
<dbReference type="InterPro" id="IPR050319">
    <property type="entry name" value="ABC_transp_ATP-bind"/>
</dbReference>
<dbReference type="Proteomes" id="UP000830158">
    <property type="component" value="Chromosome"/>
</dbReference>
<dbReference type="InterPro" id="IPR017871">
    <property type="entry name" value="ABC_transporter-like_CS"/>
</dbReference>
<evidence type="ECO:0000256" key="2">
    <source>
        <dbReference type="ARBA" id="ARBA00022448"/>
    </source>
</evidence>